<evidence type="ECO:0000313" key="1">
    <source>
        <dbReference type="EMBL" id="KAJ0081133.1"/>
    </source>
</evidence>
<name>A0ACC1A516_9ROSI</name>
<comment type="caution">
    <text evidence="1">The sequence shown here is derived from an EMBL/GenBank/DDBJ whole genome shotgun (WGS) entry which is preliminary data.</text>
</comment>
<keyword evidence="2" id="KW-1185">Reference proteome</keyword>
<proteinExistence type="predicted"/>
<dbReference type="EMBL" id="CM047908">
    <property type="protein sequence ID" value="KAJ0081133.1"/>
    <property type="molecule type" value="Genomic_DNA"/>
</dbReference>
<evidence type="ECO:0000313" key="2">
    <source>
        <dbReference type="Proteomes" id="UP001164250"/>
    </source>
</evidence>
<sequence>MQKNWLDSSKSWFPFWAKPGQQCGVHANCGPFGRCSAQTLKSCECLQGFQPKSKHDWNFGDYSGGCERKTQLQCQNNSVANGKRDKFLTNSNMALPENPQPVAARSVDDCETTCLNNCSCTAYAYEDNQCLIWFGNLLGVQESISDGVTLYIKLAASEFSSPKRGRVIGGVVGSVALVVVLGLVVFLYLRRRKKTIKTTNAVEGGEVLSLLDPRLEENADVEELSRICKVAVWCIQDDETHRPTMGQVVQTLEGVLNVSRYPIPRTLQVFVDNPEQIFFFTESSSSQSSQ</sequence>
<gene>
    <name evidence="1" type="ORF">Patl1_09736</name>
</gene>
<protein>
    <submittedName>
        <fullName evidence="1">Uncharacterized protein</fullName>
    </submittedName>
</protein>
<organism evidence="1 2">
    <name type="scientific">Pistacia atlantica</name>
    <dbReference type="NCBI Taxonomy" id="434234"/>
    <lineage>
        <taxon>Eukaryota</taxon>
        <taxon>Viridiplantae</taxon>
        <taxon>Streptophyta</taxon>
        <taxon>Embryophyta</taxon>
        <taxon>Tracheophyta</taxon>
        <taxon>Spermatophyta</taxon>
        <taxon>Magnoliopsida</taxon>
        <taxon>eudicotyledons</taxon>
        <taxon>Gunneridae</taxon>
        <taxon>Pentapetalae</taxon>
        <taxon>rosids</taxon>
        <taxon>malvids</taxon>
        <taxon>Sapindales</taxon>
        <taxon>Anacardiaceae</taxon>
        <taxon>Pistacia</taxon>
    </lineage>
</organism>
<dbReference type="Proteomes" id="UP001164250">
    <property type="component" value="Chromosome 12"/>
</dbReference>
<reference evidence="2" key="1">
    <citation type="journal article" date="2023" name="G3 (Bethesda)">
        <title>Genome assembly and association tests identify interacting loci associated with vigor, precocity, and sex in interspecific pistachio rootstocks.</title>
        <authorList>
            <person name="Palmer W."/>
            <person name="Jacygrad E."/>
            <person name="Sagayaradj S."/>
            <person name="Cavanaugh K."/>
            <person name="Han R."/>
            <person name="Bertier L."/>
            <person name="Beede B."/>
            <person name="Kafkas S."/>
            <person name="Golino D."/>
            <person name="Preece J."/>
            <person name="Michelmore R."/>
        </authorList>
    </citation>
    <scope>NUCLEOTIDE SEQUENCE [LARGE SCALE GENOMIC DNA]</scope>
</reference>
<accession>A0ACC1A516</accession>